<dbReference type="RefSeq" id="WP_008488892.1">
    <property type="nucleotide sequence ID" value="NZ_AMRG01000009.1"/>
</dbReference>
<feature type="coiled-coil region" evidence="12">
    <location>
        <begin position="442"/>
        <end position="469"/>
    </location>
</feature>
<evidence type="ECO:0000256" key="7">
    <source>
        <dbReference type="ARBA" id="ARBA00022989"/>
    </source>
</evidence>
<dbReference type="PROSITE" id="PS50112">
    <property type="entry name" value="PAS"/>
    <property type="match status" value="1"/>
</dbReference>
<evidence type="ECO:0000256" key="13">
    <source>
        <dbReference type="SAM" id="Phobius"/>
    </source>
</evidence>
<evidence type="ECO:0000256" key="6">
    <source>
        <dbReference type="ARBA" id="ARBA00022692"/>
    </source>
</evidence>
<dbReference type="STRING" id="740709.A10D4_08272"/>
<evidence type="ECO:0000256" key="2">
    <source>
        <dbReference type="ARBA" id="ARBA00022475"/>
    </source>
</evidence>
<dbReference type="SUPFAM" id="SSF55785">
    <property type="entry name" value="PYP-like sensor domain (PAS domain)"/>
    <property type="match status" value="1"/>
</dbReference>
<dbReference type="GO" id="GO:0004888">
    <property type="term" value="F:transmembrane signaling receptor activity"/>
    <property type="evidence" value="ECO:0007669"/>
    <property type="project" value="InterPro"/>
</dbReference>
<evidence type="ECO:0000259" key="14">
    <source>
        <dbReference type="PROSITE" id="PS50111"/>
    </source>
</evidence>
<evidence type="ECO:0000313" key="18">
    <source>
        <dbReference type="Proteomes" id="UP000014115"/>
    </source>
</evidence>
<keyword evidence="2" id="KW-1003">Cell membrane</keyword>
<gene>
    <name evidence="17" type="ORF">A10D4_08272</name>
</gene>
<feature type="domain" description="Methyl-accepting transducer" evidence="14">
    <location>
        <begin position="249"/>
        <end position="485"/>
    </location>
</feature>
<dbReference type="Gene3D" id="1.10.287.950">
    <property type="entry name" value="Methyl-accepting chemotaxis protein"/>
    <property type="match status" value="1"/>
</dbReference>
<name>K2KA41_9GAMM</name>
<keyword evidence="12" id="KW-0175">Coiled coil</keyword>
<dbReference type="eggNOG" id="COG0840">
    <property type="taxonomic scope" value="Bacteria"/>
</dbReference>
<dbReference type="InterPro" id="IPR013655">
    <property type="entry name" value="PAS_fold_3"/>
</dbReference>
<evidence type="ECO:0000259" key="15">
    <source>
        <dbReference type="PROSITE" id="PS50112"/>
    </source>
</evidence>
<comment type="caution">
    <text evidence="17">The sequence shown here is derived from an EMBL/GenBank/DDBJ whole genome shotgun (WGS) entry which is preliminary data.</text>
</comment>
<evidence type="ECO:0000256" key="10">
    <source>
        <dbReference type="ARBA" id="ARBA00029447"/>
    </source>
</evidence>
<keyword evidence="4" id="KW-0145">Chemotaxis</keyword>
<reference evidence="17 18" key="1">
    <citation type="journal article" date="2012" name="J. Bacteriol.">
        <title>Genome Sequence of Idiomarina xiamenensis Type Strain 10-D-4.</title>
        <authorList>
            <person name="Lai Q."/>
            <person name="Wang L."/>
            <person name="Wang W."/>
            <person name="Shao Z."/>
        </authorList>
    </citation>
    <scope>NUCLEOTIDE SEQUENCE [LARGE SCALE GENOMIC DNA]</scope>
    <source>
        <strain evidence="17 18">10-D-4</strain>
    </source>
</reference>
<dbReference type="NCBIfam" id="TIGR00229">
    <property type="entry name" value="sensory_box"/>
    <property type="match status" value="1"/>
</dbReference>
<dbReference type="PROSITE" id="PS50192">
    <property type="entry name" value="T_SNARE"/>
    <property type="match status" value="1"/>
</dbReference>
<keyword evidence="9 11" id="KW-0807">Transducer</keyword>
<feature type="domain" description="T-SNARE coiled-coil homology" evidence="16">
    <location>
        <begin position="443"/>
        <end position="498"/>
    </location>
</feature>
<dbReference type="PANTHER" id="PTHR32089">
    <property type="entry name" value="METHYL-ACCEPTING CHEMOTAXIS PROTEIN MCPB"/>
    <property type="match status" value="1"/>
</dbReference>
<dbReference type="EMBL" id="AMRG01000009">
    <property type="protein sequence ID" value="EKE83402.1"/>
    <property type="molecule type" value="Genomic_DNA"/>
</dbReference>
<dbReference type="Gene3D" id="3.30.450.20">
    <property type="entry name" value="PAS domain"/>
    <property type="match status" value="1"/>
</dbReference>
<dbReference type="GO" id="GO:0007165">
    <property type="term" value="P:signal transduction"/>
    <property type="evidence" value="ECO:0007669"/>
    <property type="project" value="UniProtKB-KW"/>
</dbReference>
<dbReference type="SMART" id="SM00283">
    <property type="entry name" value="MA"/>
    <property type="match status" value="1"/>
</dbReference>
<keyword evidence="7 13" id="KW-1133">Transmembrane helix</keyword>
<comment type="similarity">
    <text evidence="10">Belongs to the methyl-accepting chemotaxis (MCP) protein family.</text>
</comment>
<dbReference type="Proteomes" id="UP000014115">
    <property type="component" value="Unassembled WGS sequence"/>
</dbReference>
<dbReference type="GO" id="GO:0005886">
    <property type="term" value="C:plasma membrane"/>
    <property type="evidence" value="ECO:0007669"/>
    <property type="project" value="UniProtKB-SubCell"/>
</dbReference>
<proteinExistence type="inferred from homology"/>
<feature type="domain" description="PAS" evidence="15">
    <location>
        <begin position="25"/>
        <end position="76"/>
    </location>
</feature>
<dbReference type="PROSITE" id="PS50111">
    <property type="entry name" value="CHEMOTAXIS_TRANSDUC_2"/>
    <property type="match status" value="1"/>
</dbReference>
<keyword evidence="5" id="KW-0997">Cell inner membrane</keyword>
<dbReference type="InterPro" id="IPR035965">
    <property type="entry name" value="PAS-like_dom_sf"/>
</dbReference>
<dbReference type="FunFam" id="3.30.450.20:FF:000046">
    <property type="entry name" value="Aerotaxis sensor receptor"/>
    <property type="match status" value="1"/>
</dbReference>
<dbReference type="Pfam" id="PF08447">
    <property type="entry name" value="PAS_3"/>
    <property type="match status" value="1"/>
</dbReference>
<keyword evidence="18" id="KW-1185">Reference proteome</keyword>
<evidence type="ECO:0000256" key="8">
    <source>
        <dbReference type="ARBA" id="ARBA00023136"/>
    </source>
</evidence>
<dbReference type="InterPro" id="IPR004089">
    <property type="entry name" value="MCPsignal_dom"/>
</dbReference>
<dbReference type="GO" id="GO:0052131">
    <property type="term" value="P:positive aerotaxis"/>
    <property type="evidence" value="ECO:0007669"/>
    <property type="project" value="UniProtKB-ARBA"/>
</dbReference>
<evidence type="ECO:0000256" key="5">
    <source>
        <dbReference type="ARBA" id="ARBA00022519"/>
    </source>
</evidence>
<dbReference type="CDD" id="cd11386">
    <property type="entry name" value="MCP_signal"/>
    <property type="match status" value="1"/>
</dbReference>
<accession>K2KA41</accession>
<comment type="subcellular location">
    <subcellularLocation>
        <location evidence="1">Cell inner membrane</location>
        <topology evidence="1">Multi-pass membrane protein</topology>
    </subcellularLocation>
</comment>
<dbReference type="Pfam" id="PF00015">
    <property type="entry name" value="MCPsignal"/>
    <property type="match status" value="1"/>
</dbReference>
<dbReference type="InterPro" id="IPR000014">
    <property type="entry name" value="PAS"/>
</dbReference>
<dbReference type="OrthoDB" id="5675566at2"/>
<evidence type="ECO:0000256" key="4">
    <source>
        <dbReference type="ARBA" id="ARBA00022500"/>
    </source>
</evidence>
<keyword evidence="8 13" id="KW-0472">Membrane</keyword>
<dbReference type="FunFam" id="1.10.287.950:FF:000001">
    <property type="entry name" value="Methyl-accepting chemotaxis sensory transducer"/>
    <property type="match status" value="1"/>
</dbReference>
<evidence type="ECO:0000256" key="12">
    <source>
        <dbReference type="SAM" id="Coils"/>
    </source>
</evidence>
<organism evidence="17 18">
    <name type="scientific">Idiomarina xiamenensis 10-D-4</name>
    <dbReference type="NCBI Taxonomy" id="740709"/>
    <lineage>
        <taxon>Bacteria</taxon>
        <taxon>Pseudomonadati</taxon>
        <taxon>Pseudomonadota</taxon>
        <taxon>Gammaproteobacteria</taxon>
        <taxon>Alteromonadales</taxon>
        <taxon>Idiomarinaceae</taxon>
        <taxon>Idiomarina</taxon>
    </lineage>
</organism>
<evidence type="ECO:0000259" key="16">
    <source>
        <dbReference type="PROSITE" id="PS50192"/>
    </source>
</evidence>
<evidence type="ECO:0000256" key="3">
    <source>
        <dbReference type="ARBA" id="ARBA00022481"/>
    </source>
</evidence>
<evidence type="ECO:0000313" key="17">
    <source>
        <dbReference type="EMBL" id="EKE83402.1"/>
    </source>
</evidence>
<protein>
    <submittedName>
        <fullName evidence="17">Methyl-accepting chemotaxis protein (PAS/PAC and MSP doamins)</fullName>
    </submittedName>
</protein>
<sequence>MRNNQPVTQRACPFPDHYRLISSTDARGMITHCNDEFVEISGFERDELIGAPHNLIRHPDMPASVFKQMWETLKSGQPWMGLVKNRCKNGDHYWVSAYVTPVSENNQIVGYESVRVPASQIERTRAEAIYQRIRENKPPLTAAQRWLNTLINLAPIVVPGLLTSLLLWFVAGSGAAGIGLAGTLITTLIYLKYVGGLLQQLIDSRPEAFSSELAGITYTGKQGREARLAMLLYSEGARNRTALARIGDAIGNLLKIASDTRQQAYYSSQKVEHQHSNTEQAATAMNEMSTSIQEVSATVERNAEYAESAAENVRNSVQLARQASAVIKELHQAVKDIAGTVKALDQSTEAIGEAADLISSIAEQTNLLALNAAIEAARAGEHGRGFAVVADEVRSLAGRTRQSTTSIHDVIETLRERATDAVKVSEDGEQAAAEGVEKVNLADQALQQIADAIEQISDMSNQMAAAVEQQSHVAEHINKQVTQISDLASDTLDNAAKTNNSSDELERTINMLDSLVKRFTLVRKKR</sequence>
<dbReference type="SUPFAM" id="SSF58104">
    <property type="entry name" value="Methyl-accepting chemotaxis protein (MCP) signaling domain"/>
    <property type="match status" value="1"/>
</dbReference>
<evidence type="ECO:0000256" key="1">
    <source>
        <dbReference type="ARBA" id="ARBA00004429"/>
    </source>
</evidence>
<dbReference type="CDD" id="cd00130">
    <property type="entry name" value="PAS"/>
    <property type="match status" value="1"/>
</dbReference>
<keyword evidence="3" id="KW-0488">Methylation</keyword>
<dbReference type="PRINTS" id="PR00260">
    <property type="entry name" value="CHEMTRNSDUCR"/>
</dbReference>
<feature type="transmembrane region" description="Helical" evidence="13">
    <location>
        <begin position="150"/>
        <end position="170"/>
    </location>
</feature>
<feature type="transmembrane region" description="Helical" evidence="13">
    <location>
        <begin position="176"/>
        <end position="195"/>
    </location>
</feature>
<dbReference type="PATRIC" id="fig|740709.3.peg.1675"/>
<evidence type="ECO:0000256" key="11">
    <source>
        <dbReference type="PROSITE-ProRule" id="PRU00284"/>
    </source>
</evidence>
<evidence type="ECO:0000256" key="9">
    <source>
        <dbReference type="ARBA" id="ARBA00023224"/>
    </source>
</evidence>
<dbReference type="InterPro" id="IPR000727">
    <property type="entry name" value="T_SNARE_dom"/>
</dbReference>
<dbReference type="AlphaFoldDB" id="K2KA41"/>
<keyword evidence="6 13" id="KW-0812">Transmembrane</keyword>
<dbReference type="PANTHER" id="PTHR32089:SF74">
    <property type="entry name" value="METHYL-ACCEPTING CHEMOTAXIS PROTEIN AER"/>
    <property type="match status" value="1"/>
</dbReference>
<dbReference type="InterPro" id="IPR004090">
    <property type="entry name" value="Chemotax_Me-accpt_rcpt"/>
</dbReference>